<dbReference type="PANTHER" id="PTHR12663">
    <property type="entry name" value="ANDROGEN INDUCED INHIBITOR OF PROLIFERATION AS3 / PDS5-RELATED"/>
    <property type="match status" value="1"/>
</dbReference>
<comment type="subcellular location">
    <subcellularLocation>
        <location evidence="1">Nucleus</location>
    </subcellularLocation>
</comment>
<dbReference type="GO" id="GO:0006281">
    <property type="term" value="P:DNA repair"/>
    <property type="evidence" value="ECO:0007669"/>
    <property type="project" value="UniProtKB-KW"/>
</dbReference>
<dbReference type="Proteomes" id="UP001206925">
    <property type="component" value="Unassembled WGS sequence"/>
</dbReference>
<sequence>MNRNEIAIICTDSLSADVELEQQIKEAGKQLLHPPDYVDALLPVLDRVEKLLSKVDQSPKRSMIEALKPSMRALIQDRYLKHLDVNLKVAIASCISEITRITDDNQMKDARVLNVL</sequence>
<evidence type="ECO:0000256" key="3">
    <source>
        <dbReference type="ARBA" id="ARBA00023204"/>
    </source>
</evidence>
<keyword evidence="2" id="KW-0227">DNA damage</keyword>
<evidence type="ECO:0000256" key="2">
    <source>
        <dbReference type="ARBA" id="ARBA00022763"/>
    </source>
</evidence>
<dbReference type="GO" id="GO:0007064">
    <property type="term" value="P:mitotic sister chromatid cohesion"/>
    <property type="evidence" value="ECO:0007669"/>
    <property type="project" value="InterPro"/>
</dbReference>
<keyword evidence="4" id="KW-0539">Nucleus</keyword>
<dbReference type="GO" id="GO:0000785">
    <property type="term" value="C:chromatin"/>
    <property type="evidence" value="ECO:0007669"/>
    <property type="project" value="TreeGrafter"/>
</dbReference>
<reference evidence="5" key="1">
    <citation type="submission" date="2022-06" db="EMBL/GenBank/DDBJ databases">
        <title>Uncovering the hologenomic basis of an extraordinary plant invasion.</title>
        <authorList>
            <person name="Bieker V.C."/>
            <person name="Martin M.D."/>
            <person name="Gilbert T."/>
            <person name="Hodgins K."/>
            <person name="Battlay P."/>
            <person name="Petersen B."/>
            <person name="Wilson J."/>
        </authorList>
    </citation>
    <scope>NUCLEOTIDE SEQUENCE</scope>
    <source>
        <strain evidence="5">AA19_3_7</strain>
        <tissue evidence="5">Leaf</tissue>
    </source>
</reference>
<protein>
    <submittedName>
        <fullName evidence="5">Uncharacterized protein</fullName>
    </submittedName>
</protein>
<keyword evidence="6" id="KW-1185">Reference proteome</keyword>
<organism evidence="5 6">
    <name type="scientific">Ambrosia artemisiifolia</name>
    <name type="common">Common ragweed</name>
    <dbReference type="NCBI Taxonomy" id="4212"/>
    <lineage>
        <taxon>Eukaryota</taxon>
        <taxon>Viridiplantae</taxon>
        <taxon>Streptophyta</taxon>
        <taxon>Embryophyta</taxon>
        <taxon>Tracheophyta</taxon>
        <taxon>Spermatophyta</taxon>
        <taxon>Magnoliopsida</taxon>
        <taxon>eudicotyledons</taxon>
        <taxon>Gunneridae</taxon>
        <taxon>Pentapetalae</taxon>
        <taxon>asterids</taxon>
        <taxon>campanulids</taxon>
        <taxon>Asterales</taxon>
        <taxon>Asteraceae</taxon>
        <taxon>Asteroideae</taxon>
        <taxon>Heliantheae alliance</taxon>
        <taxon>Heliantheae</taxon>
        <taxon>Ambrosia</taxon>
    </lineage>
</organism>
<accession>A0AAD5CKL6</accession>
<dbReference type="InterPro" id="IPR039776">
    <property type="entry name" value="Pds5"/>
</dbReference>
<dbReference type="PANTHER" id="PTHR12663:SF3">
    <property type="entry name" value="SISTER CHROMATID COHESION PROTEIN PDS5 HOMOLOG C"/>
    <property type="match status" value="1"/>
</dbReference>
<dbReference type="AlphaFoldDB" id="A0AAD5CKL6"/>
<keyword evidence="3" id="KW-0234">DNA repair</keyword>
<evidence type="ECO:0000313" key="5">
    <source>
        <dbReference type="EMBL" id="KAI7743347.1"/>
    </source>
</evidence>
<dbReference type="GO" id="GO:0005634">
    <property type="term" value="C:nucleus"/>
    <property type="evidence" value="ECO:0007669"/>
    <property type="project" value="UniProtKB-SubCell"/>
</dbReference>
<gene>
    <name evidence="5" type="ORF">M8C21_003228</name>
</gene>
<proteinExistence type="predicted"/>
<evidence type="ECO:0000256" key="4">
    <source>
        <dbReference type="ARBA" id="ARBA00023242"/>
    </source>
</evidence>
<evidence type="ECO:0000256" key="1">
    <source>
        <dbReference type="ARBA" id="ARBA00004123"/>
    </source>
</evidence>
<dbReference type="EMBL" id="JAMZMK010007742">
    <property type="protein sequence ID" value="KAI7743347.1"/>
    <property type="molecule type" value="Genomic_DNA"/>
</dbReference>
<evidence type="ECO:0000313" key="6">
    <source>
        <dbReference type="Proteomes" id="UP001206925"/>
    </source>
</evidence>
<comment type="caution">
    <text evidence="5">The sequence shown here is derived from an EMBL/GenBank/DDBJ whole genome shotgun (WGS) entry which is preliminary data.</text>
</comment>
<name>A0AAD5CKL6_AMBAR</name>